<keyword evidence="2" id="KW-1185">Reference proteome</keyword>
<comment type="caution">
    <text evidence="1">The sequence shown here is derived from an EMBL/GenBank/DDBJ whole genome shotgun (WGS) entry which is preliminary data.</text>
</comment>
<dbReference type="AlphaFoldDB" id="U7QMV4"/>
<protein>
    <submittedName>
        <fullName evidence="1">Uncharacterized protein</fullName>
    </submittedName>
</protein>
<dbReference type="EMBL" id="AUZM01000009">
    <property type="protein sequence ID" value="ERT08607.1"/>
    <property type="molecule type" value="Genomic_DNA"/>
</dbReference>
<accession>U7QMV4</accession>
<name>U7QMV4_9CYAN</name>
<sequence>MRYSINLDLNSITNDQFSLVNMTHSSLMILIQQMLKP</sequence>
<gene>
    <name evidence="1" type="ORF">M595_1378</name>
</gene>
<reference evidence="1 2" key="1">
    <citation type="journal article" date="2013" name="Front. Microbiol.">
        <title>Comparative genomic analyses of the cyanobacterium, Lyngbya aestuarii BL J, a powerful hydrogen producer.</title>
        <authorList>
            <person name="Kothari A."/>
            <person name="Vaughn M."/>
            <person name="Garcia-Pichel F."/>
        </authorList>
    </citation>
    <scope>NUCLEOTIDE SEQUENCE [LARGE SCALE GENOMIC DNA]</scope>
    <source>
        <strain evidence="1 2">BL J</strain>
    </source>
</reference>
<proteinExistence type="predicted"/>
<organism evidence="1 2">
    <name type="scientific">Lyngbya aestuarii BL J</name>
    <dbReference type="NCBI Taxonomy" id="1348334"/>
    <lineage>
        <taxon>Bacteria</taxon>
        <taxon>Bacillati</taxon>
        <taxon>Cyanobacteriota</taxon>
        <taxon>Cyanophyceae</taxon>
        <taxon>Oscillatoriophycideae</taxon>
        <taxon>Oscillatoriales</taxon>
        <taxon>Microcoleaceae</taxon>
        <taxon>Lyngbya</taxon>
    </lineage>
</organism>
<evidence type="ECO:0000313" key="1">
    <source>
        <dbReference type="EMBL" id="ERT08607.1"/>
    </source>
</evidence>
<evidence type="ECO:0000313" key="2">
    <source>
        <dbReference type="Proteomes" id="UP000017127"/>
    </source>
</evidence>
<dbReference type="Proteomes" id="UP000017127">
    <property type="component" value="Unassembled WGS sequence"/>
</dbReference>